<dbReference type="EMBL" id="VXIT01000014">
    <property type="protein sequence ID" value="KAA6408108.1"/>
    <property type="molecule type" value="Genomic_DNA"/>
</dbReference>
<accession>A0A5M8PGN0</accession>
<comment type="caution">
    <text evidence="2">The sequence shown here is derived from an EMBL/GenBank/DDBJ whole genome shotgun (WGS) entry which is preliminary data.</text>
</comment>
<evidence type="ECO:0000256" key="1">
    <source>
        <dbReference type="SAM" id="MobiDB-lite"/>
    </source>
</evidence>
<protein>
    <submittedName>
        <fullName evidence="2">Uncharacterized protein</fullName>
    </submittedName>
</protein>
<reference evidence="2 3" key="1">
    <citation type="submission" date="2019-09" db="EMBL/GenBank/DDBJ databases">
        <title>The hologenome of the rock-dwelling lichen Lasallia pustulata.</title>
        <authorList>
            <person name="Greshake Tzovaras B."/>
            <person name="Segers F."/>
            <person name="Bicker A."/>
            <person name="Dal Grande F."/>
            <person name="Otte J."/>
            <person name="Hankeln T."/>
            <person name="Schmitt I."/>
            <person name="Ebersberger I."/>
        </authorList>
    </citation>
    <scope>NUCLEOTIDE SEQUENCE [LARGE SCALE GENOMIC DNA]</scope>
    <source>
        <strain evidence="2">A1-1</strain>
    </source>
</reference>
<dbReference type="OrthoDB" id="10640279at2759"/>
<gene>
    <name evidence="2" type="ORF">FRX48_07849</name>
</gene>
<dbReference type="Proteomes" id="UP000324767">
    <property type="component" value="Unassembled WGS sequence"/>
</dbReference>
<name>A0A5M8PGN0_9LECA</name>
<evidence type="ECO:0000313" key="3">
    <source>
        <dbReference type="Proteomes" id="UP000324767"/>
    </source>
</evidence>
<proteinExistence type="predicted"/>
<evidence type="ECO:0000313" key="2">
    <source>
        <dbReference type="EMBL" id="KAA6408108.1"/>
    </source>
</evidence>
<sequence>MKIPNTVSRCYEALGLIPVRDDSLLKRQRGPKAKLCKQLITDFFIMDSSNLAYESGDELDQFQLRAEAWVDSYASMLWAATDRTNLFPGAPTYPQDKAKITQWVLQLLAHRASARRRQEDAKEIERIVALHPPPEKKVKWKYTRDMDPNDCRVIACPATVWWCLVTDSEGEGEPVKPKEAVATKMATPPTPPTRTPLKRPPPSGEASTGIAKTKRLKASEATPRDPFATDFTALTPGPPSPTHLPPAPTFTHQPAPPTFCPVLTPGPPSPAHIPPSPTFTYQTAPHTFSPVLTPGPPSPAHLPPAPTFTYQTAPPTIPPPPTISPVLTATHLDQTYILAKSSSARVTEGLSLRSCLERPSIYEAVVEKLGLERRRHEIEWTSVKFPGLSIPIAGVAEHQQMLVRFVEKQQLQAFQSAEKLYK</sequence>
<organism evidence="2 3">
    <name type="scientific">Lasallia pustulata</name>
    <dbReference type="NCBI Taxonomy" id="136370"/>
    <lineage>
        <taxon>Eukaryota</taxon>
        <taxon>Fungi</taxon>
        <taxon>Dikarya</taxon>
        <taxon>Ascomycota</taxon>
        <taxon>Pezizomycotina</taxon>
        <taxon>Lecanoromycetes</taxon>
        <taxon>OSLEUM clade</taxon>
        <taxon>Umbilicariomycetidae</taxon>
        <taxon>Umbilicariales</taxon>
        <taxon>Umbilicariaceae</taxon>
        <taxon>Lasallia</taxon>
    </lineage>
</organism>
<feature type="compositionally biased region" description="Pro residues" evidence="1">
    <location>
        <begin position="188"/>
        <end position="203"/>
    </location>
</feature>
<feature type="region of interest" description="Disordered" evidence="1">
    <location>
        <begin position="169"/>
        <end position="243"/>
    </location>
</feature>
<dbReference type="PRINTS" id="PR01217">
    <property type="entry name" value="PRICHEXTENSN"/>
</dbReference>
<dbReference type="AlphaFoldDB" id="A0A5M8PGN0"/>